<dbReference type="Proteomes" id="UP000000419">
    <property type="component" value="Chromosome I"/>
</dbReference>
<keyword evidence="1" id="KW-0004">4Fe-4S</keyword>
<dbReference type="PANTHER" id="PTHR32439">
    <property type="entry name" value="FERREDOXIN--NITRITE REDUCTASE, CHLOROPLASTIC"/>
    <property type="match status" value="1"/>
</dbReference>
<accession>Q8YHT1</accession>
<evidence type="ECO:0000259" key="8">
    <source>
        <dbReference type="Pfam" id="PF03460"/>
    </source>
</evidence>
<dbReference type="SUPFAM" id="SSF55124">
    <property type="entry name" value="Nitrite/Sulfite reductase N-terminal domain-like"/>
    <property type="match status" value="2"/>
</dbReference>
<dbReference type="Pfam" id="PF03460">
    <property type="entry name" value="NIR_SIR_ferr"/>
    <property type="match status" value="2"/>
</dbReference>
<dbReference type="GO" id="GO:0046872">
    <property type="term" value="F:metal ion binding"/>
    <property type="evidence" value="ECO:0007669"/>
    <property type="project" value="UniProtKB-KW"/>
</dbReference>
<dbReference type="eggNOG" id="COG0155">
    <property type="taxonomic scope" value="Bacteria"/>
</dbReference>
<dbReference type="NCBIfam" id="TIGR02435">
    <property type="entry name" value="CobG"/>
    <property type="match status" value="1"/>
</dbReference>
<gene>
    <name evidence="9" type="ordered locus">BMEI0715</name>
</gene>
<evidence type="ECO:0000256" key="2">
    <source>
        <dbReference type="ARBA" id="ARBA00022617"/>
    </source>
</evidence>
<dbReference type="Gene3D" id="3.90.480.10">
    <property type="entry name" value="Sulfite Reductase Hemoprotein,Domain 2"/>
    <property type="match status" value="1"/>
</dbReference>
<keyword evidence="2" id="KW-0349">Heme</keyword>
<dbReference type="KEGG" id="bme:BMEI0715"/>
<keyword evidence="3" id="KW-0479">Metal-binding</keyword>
<dbReference type="EC" id="1.-.-.-" evidence="9"/>
<dbReference type="InterPro" id="IPR051329">
    <property type="entry name" value="NIR_SIR_4Fe-4S"/>
</dbReference>
<dbReference type="AlphaFoldDB" id="Q8YHT1"/>
<evidence type="ECO:0000256" key="5">
    <source>
        <dbReference type="ARBA" id="ARBA00023004"/>
    </source>
</evidence>
<evidence type="ECO:0000256" key="1">
    <source>
        <dbReference type="ARBA" id="ARBA00022485"/>
    </source>
</evidence>
<keyword evidence="5" id="KW-0408">Iron</keyword>
<dbReference type="GO" id="GO:0020037">
    <property type="term" value="F:heme binding"/>
    <property type="evidence" value="ECO:0007669"/>
    <property type="project" value="InterPro"/>
</dbReference>
<dbReference type="Pfam" id="PF01077">
    <property type="entry name" value="NIR_SIR"/>
    <property type="match status" value="1"/>
</dbReference>
<reference evidence="9 10" key="1">
    <citation type="journal article" date="2002" name="Proc. Natl. Acad. Sci. U.S.A.">
        <title>The genome sequence of the facultative intracellular pathogen Brucella melitensis.</title>
        <authorList>
            <person name="DelVecchio V.G."/>
            <person name="Kapatral V."/>
            <person name="Redkar R.J."/>
            <person name="Patra G."/>
            <person name="Mujer C."/>
            <person name="Los T."/>
            <person name="Ivanova N."/>
            <person name="Anderson I."/>
            <person name="Bhattacharyya A."/>
            <person name="Lykidis A."/>
            <person name="Reznik G."/>
            <person name="Jablonski L."/>
            <person name="Larsen N."/>
            <person name="D'Souza M."/>
            <person name="Bernal A."/>
            <person name="Mazur M."/>
            <person name="Goltsman E."/>
            <person name="Selkov E."/>
            <person name="Elzer P.H."/>
            <person name="Hagius S."/>
            <person name="O'Callaghan D."/>
            <person name="Letesson J.J."/>
            <person name="Haselkorn R."/>
            <person name="Kyrpides N."/>
            <person name="Overbeek R."/>
        </authorList>
    </citation>
    <scope>NUCLEOTIDE SEQUENCE [LARGE SCALE GENOMIC DNA]</scope>
    <source>
        <strain evidence="10">ATCC 23456 / CCUG 17765 / NCTC 10094 / 16M</strain>
    </source>
</reference>
<dbReference type="InterPro" id="IPR006067">
    <property type="entry name" value="NO2/SO3_Rdtase_4Fe4S_dom"/>
</dbReference>
<dbReference type="GO" id="GO:0051539">
    <property type="term" value="F:4 iron, 4 sulfur cluster binding"/>
    <property type="evidence" value="ECO:0007669"/>
    <property type="project" value="UniProtKB-KW"/>
</dbReference>
<feature type="domain" description="Nitrite/Sulfite reductase ferredoxin-like" evidence="8">
    <location>
        <begin position="280"/>
        <end position="341"/>
    </location>
</feature>
<organism evidence="9 10">
    <name type="scientific">Brucella melitensis biotype 1 (strain ATCC 23456 / CCUG 17765 / NCTC 10094 / 16M)</name>
    <dbReference type="NCBI Taxonomy" id="224914"/>
    <lineage>
        <taxon>Bacteria</taxon>
        <taxon>Pseudomonadati</taxon>
        <taxon>Pseudomonadota</taxon>
        <taxon>Alphaproteobacteria</taxon>
        <taxon>Hyphomicrobiales</taxon>
        <taxon>Brucellaceae</taxon>
        <taxon>Brucella/Ochrobactrum group</taxon>
        <taxon>Brucella</taxon>
    </lineage>
</organism>
<evidence type="ECO:0000313" key="10">
    <source>
        <dbReference type="Proteomes" id="UP000000419"/>
    </source>
</evidence>
<keyword evidence="10" id="KW-1185">Reference proteome</keyword>
<dbReference type="PIR" id="AE3341">
    <property type="entry name" value="AE3341"/>
</dbReference>
<keyword evidence="6" id="KW-0411">Iron-sulfur</keyword>
<dbReference type="GO" id="GO:0016491">
    <property type="term" value="F:oxidoreductase activity"/>
    <property type="evidence" value="ECO:0007669"/>
    <property type="project" value="UniProtKB-KW"/>
</dbReference>
<protein>
    <submittedName>
        <fullName evidence="9">Cobg protein</fullName>
        <ecNumber evidence="9">1.-.-.-</ecNumber>
    </submittedName>
</protein>
<name>Q8YHT1_BRUME</name>
<keyword evidence="4 9" id="KW-0560">Oxidoreductase</keyword>
<evidence type="ECO:0000259" key="7">
    <source>
        <dbReference type="Pfam" id="PF01077"/>
    </source>
</evidence>
<dbReference type="Gene3D" id="3.30.413.10">
    <property type="entry name" value="Sulfite Reductase Hemoprotein, domain 1"/>
    <property type="match status" value="2"/>
</dbReference>
<dbReference type="InterPro" id="IPR036136">
    <property type="entry name" value="Nit/Sulf_reduc_fer-like_dom_sf"/>
</dbReference>
<dbReference type="PANTHER" id="PTHR32439:SF9">
    <property type="entry name" value="BLR3264 PROTEIN"/>
    <property type="match status" value="1"/>
</dbReference>
<proteinExistence type="predicted"/>
<dbReference type="InterPro" id="IPR012798">
    <property type="entry name" value="Cbl_synth_CobG-like"/>
</dbReference>
<feature type="domain" description="Nitrite/sulphite reductase 4Fe-4S" evidence="7">
    <location>
        <begin position="123"/>
        <end position="242"/>
    </location>
</feature>
<evidence type="ECO:0000256" key="3">
    <source>
        <dbReference type="ARBA" id="ARBA00022723"/>
    </source>
</evidence>
<dbReference type="InterPro" id="IPR045854">
    <property type="entry name" value="NO2/SO3_Rdtase_4Fe4S_sf"/>
</dbReference>
<evidence type="ECO:0000256" key="4">
    <source>
        <dbReference type="ARBA" id="ARBA00023002"/>
    </source>
</evidence>
<dbReference type="SUPFAM" id="SSF56014">
    <property type="entry name" value="Nitrite and sulphite reductase 4Fe-4S domain-like"/>
    <property type="match status" value="2"/>
</dbReference>
<dbReference type="InterPro" id="IPR005117">
    <property type="entry name" value="NiRdtase/SiRdtase_haem-b_fer"/>
</dbReference>
<feature type="domain" description="Nitrite/Sulfite reductase ferredoxin-like" evidence="8">
    <location>
        <begin position="53"/>
        <end position="110"/>
    </location>
</feature>
<dbReference type="EMBL" id="AE008917">
    <property type="protein sequence ID" value="AAL51896.1"/>
    <property type="molecule type" value="Genomic_DNA"/>
</dbReference>
<evidence type="ECO:0000256" key="6">
    <source>
        <dbReference type="ARBA" id="ARBA00023014"/>
    </source>
</evidence>
<evidence type="ECO:0000313" key="9">
    <source>
        <dbReference type="EMBL" id="AAL51896.1"/>
    </source>
</evidence>
<sequence length="456" mass="48824">MRNAPFPCSYGGAVASASAKAYKTPMLNQQTIQNQSDRRSACPGLSRMVMAKDGAIARIKLRLGRLSTQQAFALADIAEHSGARAIELSIRSNVQLRGIAPARWDEVVTAFYEAGLGADNPAADDIRNVMVSPTAGIDPGQICDVTGLASDLLAMLQAEKAFHALSPKFSLQVDGGEDCAMISHPGDIWLSATEEGKAYVFGLASSPDRQALGTIAANNVPPFIDALLRCFLRNGAARMKQLTSEREFVKTVRESLPFAIEPAYGWKRKATVAHAHLGQHRQLDSNHYIGAMPLLGRLTPLQLRELARLAQEELRLTPWQGILLPNIAPGETDRIKRALHATGLETSPKSAHARLRACSGATGCASALADTQADGNFLAARLESGSDPVHLTGCAKSCAALAPLPHTLLARSAGRYDLYAQDRFSQNGAGPSRFGQLLASDITLEEAAHILNARHQ</sequence>
<dbReference type="BRENDA" id="1.14.13.83">
    <property type="organism ID" value="995"/>
</dbReference>